<gene>
    <name evidence="4" type="ORF">GA0071312_0797</name>
    <name evidence="3" type="ORF">HLUCCO17_10210</name>
</gene>
<evidence type="ECO:0000313" key="5">
    <source>
        <dbReference type="Proteomes" id="UP000050497"/>
    </source>
</evidence>
<dbReference type="EMBL" id="LJSX01000014">
    <property type="protein sequence ID" value="KPQ10608.1"/>
    <property type="molecule type" value="Genomic_DNA"/>
</dbReference>
<keyword evidence="2" id="KW-0472">Membrane</keyword>
<organism evidence="3 5">
    <name type="scientific">Saliniramus fredricksonii</name>
    <dbReference type="NCBI Taxonomy" id="1653334"/>
    <lineage>
        <taxon>Bacteria</taxon>
        <taxon>Pseudomonadati</taxon>
        <taxon>Pseudomonadota</taxon>
        <taxon>Alphaproteobacteria</taxon>
        <taxon>Hyphomicrobiales</taxon>
        <taxon>Salinarimonadaceae</taxon>
        <taxon>Saliniramus</taxon>
    </lineage>
</organism>
<dbReference type="Proteomes" id="UP000182800">
    <property type="component" value="Unassembled WGS sequence"/>
</dbReference>
<evidence type="ECO:0000313" key="6">
    <source>
        <dbReference type="Proteomes" id="UP000182800"/>
    </source>
</evidence>
<reference evidence="3 5" key="1">
    <citation type="submission" date="2015-09" db="EMBL/GenBank/DDBJ databases">
        <title>Identification and resolution of microdiversity through metagenomic sequencing of parallel consortia.</title>
        <authorList>
            <person name="Nelson W.C."/>
            <person name="Romine M.F."/>
            <person name="Lindemann S.R."/>
        </authorList>
    </citation>
    <scope>NUCLEOTIDE SEQUENCE [LARGE SCALE GENOMIC DNA]</scope>
    <source>
        <strain evidence="3">HL-109</strain>
    </source>
</reference>
<feature type="region of interest" description="Disordered" evidence="1">
    <location>
        <begin position="227"/>
        <end position="268"/>
    </location>
</feature>
<dbReference type="STRING" id="1653334.GA0071312_0797"/>
<keyword evidence="2" id="KW-1133">Transmembrane helix</keyword>
<evidence type="ECO:0000313" key="4">
    <source>
        <dbReference type="EMBL" id="SCC79303.1"/>
    </source>
</evidence>
<dbReference type="Proteomes" id="UP000050497">
    <property type="component" value="Unassembled WGS sequence"/>
</dbReference>
<feature type="transmembrane region" description="Helical" evidence="2">
    <location>
        <begin position="37"/>
        <end position="60"/>
    </location>
</feature>
<evidence type="ECO:0000256" key="1">
    <source>
        <dbReference type="SAM" id="MobiDB-lite"/>
    </source>
</evidence>
<feature type="compositionally biased region" description="Low complexity" evidence="1">
    <location>
        <begin position="232"/>
        <end position="250"/>
    </location>
</feature>
<sequence length="268" mass="30225">MNGITWSFKELASHLFPGIVILLPILYIYYLETNINIGININAATISLFLLTSYIIGFFMDSILSIDGKFDKYVRKLQYDPLQRMFYRNPIQFDKKPDTFLLIAFDIIKRRFGKDLLEKENKLAIIYYMRREIEAKSDFLGNLISTINTLERMGKNIGVSCILNFIVLFMYGQYKLINESIIVFQFIFLFSGIALVIARDRTRNWFGRVVVRGFVAVNSEHFPLTGFPGAEPSGSDGPIPGSAPPAASQAKTNPPQAGGDNTPPPSEA</sequence>
<keyword evidence="2" id="KW-0812">Transmembrane</keyword>
<reference evidence="4 6" key="2">
    <citation type="submission" date="2016-08" db="EMBL/GenBank/DDBJ databases">
        <authorList>
            <person name="Varghese N."/>
            <person name="Submissions Spin"/>
        </authorList>
    </citation>
    <scope>NUCLEOTIDE SEQUENCE [LARGE SCALE GENOMIC DNA]</scope>
    <source>
        <strain evidence="4 6">HL-109</strain>
    </source>
</reference>
<name>A0A0P7X6H3_9HYPH</name>
<accession>A0A0P7X6H3</accession>
<dbReference type="AlphaFoldDB" id="A0A0P7X6H3"/>
<comment type="caution">
    <text evidence="3">The sequence shown here is derived from an EMBL/GenBank/DDBJ whole genome shotgun (WGS) entry which is preliminary data.</text>
</comment>
<protein>
    <submittedName>
        <fullName evidence="3">Putative membrane protein (DUF2207)</fullName>
    </submittedName>
</protein>
<feature type="transmembrane region" description="Helical" evidence="2">
    <location>
        <begin position="180"/>
        <end position="198"/>
    </location>
</feature>
<evidence type="ECO:0000256" key="2">
    <source>
        <dbReference type="SAM" id="Phobius"/>
    </source>
</evidence>
<proteinExistence type="predicted"/>
<dbReference type="RefSeq" id="WP_131817700.1">
    <property type="nucleotide sequence ID" value="NZ_FMBM01000001.1"/>
</dbReference>
<feature type="transmembrane region" description="Helical" evidence="2">
    <location>
        <begin position="157"/>
        <end position="174"/>
    </location>
</feature>
<feature type="transmembrane region" description="Helical" evidence="2">
    <location>
        <begin position="12"/>
        <end position="31"/>
    </location>
</feature>
<dbReference type="EMBL" id="FMBM01000001">
    <property type="protein sequence ID" value="SCC79303.1"/>
    <property type="molecule type" value="Genomic_DNA"/>
</dbReference>
<evidence type="ECO:0000313" key="3">
    <source>
        <dbReference type="EMBL" id="KPQ10608.1"/>
    </source>
</evidence>
<keyword evidence="6" id="KW-1185">Reference proteome</keyword>